<keyword evidence="1" id="KW-0472">Membrane</keyword>
<dbReference type="PANTHER" id="PTHR47224">
    <property type="entry name" value="TRANSMEMBRANE PROTEIN 25"/>
    <property type="match status" value="1"/>
</dbReference>
<evidence type="ECO:0000313" key="3">
    <source>
        <dbReference type="Proteomes" id="UP000694545"/>
    </source>
</evidence>
<dbReference type="PANTHER" id="PTHR47224:SF1">
    <property type="entry name" value="TRANSMEMBRANE PROTEIN 25"/>
    <property type="match status" value="1"/>
</dbReference>
<proteinExistence type="predicted"/>
<feature type="transmembrane region" description="Helical" evidence="1">
    <location>
        <begin position="190"/>
        <end position="216"/>
    </location>
</feature>
<keyword evidence="3" id="KW-1185">Reference proteome</keyword>
<dbReference type="Ensembl" id="ENSVKKT00000013428.1">
    <property type="protein sequence ID" value="ENSVKKP00000013110.1"/>
    <property type="gene ID" value="ENSVKKG00000009080.1"/>
</dbReference>
<keyword evidence="1" id="KW-1133">Transmembrane helix</keyword>
<dbReference type="AlphaFoldDB" id="A0A8D2JDS6"/>
<reference evidence="2" key="2">
    <citation type="submission" date="2025-09" db="UniProtKB">
        <authorList>
            <consortium name="Ensembl"/>
        </authorList>
    </citation>
    <scope>IDENTIFICATION</scope>
</reference>
<evidence type="ECO:0000256" key="1">
    <source>
        <dbReference type="SAM" id="Phobius"/>
    </source>
</evidence>
<accession>A0A8D2JDS6</accession>
<sequence>DGGAEPEAAGDGRVFSCRAAAPSLAWYLDGVRPQRNGSGKLLAAGEESGRGAFEVTLDRQLNCSATDPRGRVSSASVLLNVQFKPELVRMDAGYAEAREPGLLLVLLVLVQANPPANITWVDQDGQVMVSTSTFLLVDTKTYPWPTNHTVQVQLSSLVQNLSSSAATDVGRTPSSVLLPALLDARIELPLLALVGVSVAALGALLCLGACISCVVYQKGRKALRPLHHICSLTRDSDDPRPTATRLPRTIMSLPSNLQLNDLPPESKALNHSTPSTGRLLRSVPCLCPPGPAQHHPGLVRFFKKRSCIPTPACSRHQCTPGAQEHAEAVASGKGTWAASQRRTTRLFVQDGGQLVWAVPQP</sequence>
<reference evidence="2" key="1">
    <citation type="submission" date="2025-08" db="UniProtKB">
        <authorList>
            <consortium name="Ensembl"/>
        </authorList>
    </citation>
    <scope>IDENTIFICATION</scope>
</reference>
<dbReference type="OMA" id="CVCLGRW"/>
<keyword evidence="1" id="KW-0812">Transmembrane</keyword>
<evidence type="ECO:0000313" key="2">
    <source>
        <dbReference type="Ensembl" id="ENSVKKP00000013110.1"/>
    </source>
</evidence>
<dbReference type="InterPro" id="IPR042864">
    <property type="entry name" value="TMEM25"/>
</dbReference>
<protein>
    <submittedName>
        <fullName evidence="2">Transmembrane protein 25</fullName>
    </submittedName>
</protein>
<organism evidence="2 3">
    <name type="scientific">Varanus komodoensis</name>
    <name type="common">Komodo dragon</name>
    <dbReference type="NCBI Taxonomy" id="61221"/>
    <lineage>
        <taxon>Eukaryota</taxon>
        <taxon>Metazoa</taxon>
        <taxon>Chordata</taxon>
        <taxon>Craniata</taxon>
        <taxon>Vertebrata</taxon>
        <taxon>Euteleostomi</taxon>
        <taxon>Lepidosauria</taxon>
        <taxon>Squamata</taxon>
        <taxon>Bifurcata</taxon>
        <taxon>Unidentata</taxon>
        <taxon>Episquamata</taxon>
        <taxon>Toxicofera</taxon>
        <taxon>Anguimorpha</taxon>
        <taxon>Paleoanguimorpha</taxon>
        <taxon>Varanoidea</taxon>
        <taxon>Varanidae</taxon>
        <taxon>Varanus</taxon>
    </lineage>
</organism>
<name>A0A8D2JDS6_VARKO</name>
<dbReference type="GO" id="GO:0090394">
    <property type="term" value="P:negative regulation of excitatory postsynaptic potential"/>
    <property type="evidence" value="ECO:0007669"/>
    <property type="project" value="TreeGrafter"/>
</dbReference>
<dbReference type="Proteomes" id="UP000694545">
    <property type="component" value="Unplaced"/>
</dbReference>